<feature type="transmembrane region" description="Helical" evidence="2">
    <location>
        <begin position="149"/>
        <end position="170"/>
    </location>
</feature>
<keyword evidence="4" id="KW-1185">Reference proteome</keyword>
<sequence>MAEDPRARYGLSCPSGGSFYICGAADLRFVGCCDHDPCTGSANGECADGALHPASFSSTNYVDIPPQSCDAPYDGQNWWTCQNAKPPFLGCCRTNPCNEGCPDADLLPSRLSDNATNAEPFLETTAATTTSGAPDPAAATTTTGSPTGLIVGVTMGGIVVLLAGIGAFLWRKRQKEKQQAASTEEGVQNQPQTPGGGGGGDAPVIMGQQAQYSPYKVHSSPFPYQSSMGGGMTSPPPSSTASTCWSPRDARFSHHDRHTSQLSELSGDDYVHELPSEGSGLQTVPELDGGIRPGGGGAGVGGHQTQPIQSEGLLSPSGGGGGGLEGVAHIPRIAYIPSGSDINLGRQYHELDGRNR</sequence>
<proteinExistence type="predicted"/>
<keyword evidence="2" id="KW-0812">Transmembrane</keyword>
<gene>
    <name evidence="3" type="ORF">SLS62_007517</name>
</gene>
<organism evidence="3 4">
    <name type="scientific">Diatrype stigma</name>
    <dbReference type="NCBI Taxonomy" id="117547"/>
    <lineage>
        <taxon>Eukaryota</taxon>
        <taxon>Fungi</taxon>
        <taxon>Dikarya</taxon>
        <taxon>Ascomycota</taxon>
        <taxon>Pezizomycotina</taxon>
        <taxon>Sordariomycetes</taxon>
        <taxon>Xylariomycetidae</taxon>
        <taxon>Xylariales</taxon>
        <taxon>Diatrypaceae</taxon>
        <taxon>Diatrype</taxon>
    </lineage>
</organism>
<comment type="caution">
    <text evidence="3">The sequence shown here is derived from an EMBL/GenBank/DDBJ whole genome shotgun (WGS) entry which is preliminary data.</text>
</comment>
<evidence type="ECO:0000313" key="3">
    <source>
        <dbReference type="EMBL" id="KAK7750541.1"/>
    </source>
</evidence>
<keyword evidence="2" id="KW-0472">Membrane</keyword>
<dbReference type="Proteomes" id="UP001320420">
    <property type="component" value="Unassembled WGS sequence"/>
</dbReference>
<reference evidence="3 4" key="1">
    <citation type="submission" date="2024-02" db="EMBL/GenBank/DDBJ databases">
        <title>De novo assembly and annotation of 12 fungi associated with fruit tree decline syndrome in Ontario, Canada.</title>
        <authorList>
            <person name="Sulman M."/>
            <person name="Ellouze W."/>
            <person name="Ilyukhin E."/>
        </authorList>
    </citation>
    <scope>NUCLEOTIDE SEQUENCE [LARGE SCALE GENOMIC DNA]</scope>
    <source>
        <strain evidence="3 4">M11/M66-122</strain>
    </source>
</reference>
<accession>A0AAN9UP37</accession>
<protein>
    <submittedName>
        <fullName evidence="3">Uncharacterized protein</fullName>
    </submittedName>
</protein>
<evidence type="ECO:0000256" key="1">
    <source>
        <dbReference type="SAM" id="MobiDB-lite"/>
    </source>
</evidence>
<evidence type="ECO:0000256" key="2">
    <source>
        <dbReference type="SAM" id="Phobius"/>
    </source>
</evidence>
<name>A0AAN9UP37_9PEZI</name>
<feature type="region of interest" description="Disordered" evidence="1">
    <location>
        <begin position="126"/>
        <end position="147"/>
    </location>
</feature>
<evidence type="ECO:0000313" key="4">
    <source>
        <dbReference type="Proteomes" id="UP001320420"/>
    </source>
</evidence>
<feature type="compositionally biased region" description="Polar residues" evidence="1">
    <location>
        <begin position="179"/>
        <end position="193"/>
    </location>
</feature>
<feature type="region of interest" description="Disordered" evidence="1">
    <location>
        <begin position="226"/>
        <end position="247"/>
    </location>
</feature>
<feature type="region of interest" description="Disordered" evidence="1">
    <location>
        <begin position="176"/>
        <end position="205"/>
    </location>
</feature>
<dbReference type="EMBL" id="JAKJXP020000062">
    <property type="protein sequence ID" value="KAK7750541.1"/>
    <property type="molecule type" value="Genomic_DNA"/>
</dbReference>
<keyword evidence="2" id="KW-1133">Transmembrane helix</keyword>
<dbReference type="AlphaFoldDB" id="A0AAN9UP37"/>